<dbReference type="Proteomes" id="UP000649617">
    <property type="component" value="Unassembled WGS sequence"/>
</dbReference>
<gene>
    <name evidence="3" type="ORF">SPIL2461_LOCUS10216</name>
</gene>
<accession>A0A812R0B4</accession>
<feature type="non-terminal residue" evidence="3">
    <location>
        <position position="1"/>
    </location>
</feature>
<dbReference type="EMBL" id="CAJNIZ010018702">
    <property type="protein sequence ID" value="CAE7414422.1"/>
    <property type="molecule type" value="Genomic_DNA"/>
</dbReference>
<comment type="caution">
    <text evidence="3">The sequence shown here is derived from an EMBL/GenBank/DDBJ whole genome shotgun (WGS) entry which is preliminary data.</text>
</comment>
<evidence type="ECO:0000256" key="2">
    <source>
        <dbReference type="SAM" id="MobiDB-lite"/>
    </source>
</evidence>
<feature type="region of interest" description="Disordered" evidence="2">
    <location>
        <begin position="222"/>
        <end position="264"/>
    </location>
</feature>
<feature type="coiled-coil region" evidence="1">
    <location>
        <begin position="8"/>
        <end position="42"/>
    </location>
</feature>
<reference evidence="3" key="1">
    <citation type="submission" date="2021-02" db="EMBL/GenBank/DDBJ databases">
        <authorList>
            <person name="Dougan E. K."/>
            <person name="Rhodes N."/>
            <person name="Thang M."/>
            <person name="Chan C."/>
        </authorList>
    </citation>
    <scope>NUCLEOTIDE SEQUENCE</scope>
</reference>
<proteinExistence type="predicted"/>
<dbReference type="OrthoDB" id="10583514at2759"/>
<feature type="compositionally biased region" description="Low complexity" evidence="2">
    <location>
        <begin position="229"/>
        <end position="247"/>
    </location>
</feature>
<name>A0A812R0B4_SYMPI</name>
<keyword evidence="1" id="KW-0175">Coiled coil</keyword>
<protein>
    <submittedName>
        <fullName evidence="3">Uncharacterized protein</fullName>
    </submittedName>
</protein>
<organism evidence="3 4">
    <name type="scientific">Symbiodinium pilosum</name>
    <name type="common">Dinoflagellate</name>
    <dbReference type="NCBI Taxonomy" id="2952"/>
    <lineage>
        <taxon>Eukaryota</taxon>
        <taxon>Sar</taxon>
        <taxon>Alveolata</taxon>
        <taxon>Dinophyceae</taxon>
        <taxon>Suessiales</taxon>
        <taxon>Symbiodiniaceae</taxon>
        <taxon>Symbiodinium</taxon>
    </lineage>
</organism>
<dbReference type="AlphaFoldDB" id="A0A812R0B4"/>
<feature type="compositionally biased region" description="Basic and acidic residues" evidence="2">
    <location>
        <begin position="248"/>
        <end position="264"/>
    </location>
</feature>
<evidence type="ECO:0000313" key="4">
    <source>
        <dbReference type="Proteomes" id="UP000649617"/>
    </source>
</evidence>
<keyword evidence="4" id="KW-1185">Reference proteome</keyword>
<evidence type="ECO:0000256" key="1">
    <source>
        <dbReference type="SAM" id="Coils"/>
    </source>
</evidence>
<sequence length="264" mass="29146">MCHGSRLIVSWQEEFDSLKEEKDKIEAALKQEQEKRLAEQQRLKAHADSVRWPQVLRCASCASAQERTRETFQKLKDDCNAKAVQLLVPSMPQHVLQVLALNQELEKAKANSNSELAVLQQTPQAQQKRVHYVQKLGLLGSFCEGLVFLANSTETQAASQQLQQEIDRLKAEVAEVPALKAQLAEAEAQRTAALQDAAGTSAELQQQLESLKSEAAQVPDLRHKLAELEAGSESTSQAQASAEQMQQEVERLKAEAAEAVDARG</sequence>
<evidence type="ECO:0000313" key="3">
    <source>
        <dbReference type="EMBL" id="CAE7414422.1"/>
    </source>
</evidence>